<dbReference type="EMBL" id="JAUSUX010000043">
    <property type="protein sequence ID" value="MDQ0287785.1"/>
    <property type="molecule type" value="Genomic_DNA"/>
</dbReference>
<dbReference type="PANTHER" id="PTHR34220:SF7">
    <property type="entry name" value="SENSOR HISTIDINE KINASE YPDA"/>
    <property type="match status" value="1"/>
</dbReference>
<protein>
    <submittedName>
        <fullName evidence="4">Sensor histidine kinase YesM</fullName>
    </submittedName>
</protein>
<dbReference type="Proteomes" id="UP001225644">
    <property type="component" value="Unassembled WGS sequence"/>
</dbReference>
<dbReference type="InterPro" id="IPR036890">
    <property type="entry name" value="HATPase_C_sf"/>
</dbReference>
<dbReference type="SUPFAM" id="SSF55874">
    <property type="entry name" value="ATPase domain of HSP90 chaperone/DNA topoisomerase II/histidine kinase"/>
    <property type="match status" value="1"/>
</dbReference>
<dbReference type="Gene3D" id="3.30.565.10">
    <property type="entry name" value="Histidine kinase-like ATPase, C-terminal domain"/>
    <property type="match status" value="1"/>
</dbReference>
<sequence>MVTVTVPIIVEDRCFGALMSGEIVEEPAEEIKREVLKRTADLPLDQERLINYFQELPLWEPREVEILAKTLYAISNCFIELGMTLARKEKVELVKALREAEFRALQAQINPHFLFNTLNTIEMLAMIEGARHTAQIVHSLAQILRHNLFSRTELTTVASELESISHYLLIQQCRLGERLRVFQNIPPDLLEMQIPALTLQPLVENAVVHGLEPLEGPGILEITGEAANDYIVFIIRDNGVGIAEPKLKDLRSRIMELKSNTDTLGLVNIQKRCRLLYGPGYGVTIISVLGKGTEVRLKLPKTTNTGGVAGEAAYC</sequence>
<dbReference type="Pfam" id="PF06580">
    <property type="entry name" value="His_kinase"/>
    <property type="match status" value="1"/>
</dbReference>
<dbReference type="InterPro" id="IPR018771">
    <property type="entry name" value="PocR_dom"/>
</dbReference>
<gene>
    <name evidence="4" type="ORF">J2Z49_002918</name>
</gene>
<organism evidence="4 5">
    <name type="scientific">Desulfofundulus luciae</name>
    <dbReference type="NCBI Taxonomy" id="74702"/>
    <lineage>
        <taxon>Bacteria</taxon>
        <taxon>Bacillati</taxon>
        <taxon>Bacillota</taxon>
        <taxon>Clostridia</taxon>
        <taxon>Eubacteriales</taxon>
        <taxon>Peptococcaceae</taxon>
        <taxon>Desulfofundulus</taxon>
    </lineage>
</organism>
<feature type="domain" description="Signal transduction histidine kinase internal region" evidence="2">
    <location>
        <begin position="100"/>
        <end position="179"/>
    </location>
</feature>
<evidence type="ECO:0000259" key="3">
    <source>
        <dbReference type="Pfam" id="PF10114"/>
    </source>
</evidence>
<feature type="domain" description="Histidine kinase/HSP90-like ATPase" evidence="1">
    <location>
        <begin position="199"/>
        <end position="302"/>
    </location>
</feature>
<dbReference type="GO" id="GO:0016301">
    <property type="term" value="F:kinase activity"/>
    <property type="evidence" value="ECO:0007669"/>
    <property type="project" value="UniProtKB-KW"/>
</dbReference>
<keyword evidence="4" id="KW-0418">Kinase</keyword>
<comment type="caution">
    <text evidence="4">The sequence shown here is derived from an EMBL/GenBank/DDBJ whole genome shotgun (WGS) entry which is preliminary data.</text>
</comment>
<keyword evidence="4" id="KW-0808">Transferase</keyword>
<proteinExistence type="predicted"/>
<dbReference type="InterPro" id="IPR003594">
    <property type="entry name" value="HATPase_dom"/>
</dbReference>
<name>A0ABU0B694_9FIRM</name>
<evidence type="ECO:0000313" key="4">
    <source>
        <dbReference type="EMBL" id="MDQ0287785.1"/>
    </source>
</evidence>
<feature type="domain" description="PocR" evidence="3">
    <location>
        <begin position="1"/>
        <end position="82"/>
    </location>
</feature>
<dbReference type="Pfam" id="PF10114">
    <property type="entry name" value="PocR"/>
    <property type="match status" value="1"/>
</dbReference>
<dbReference type="PANTHER" id="PTHR34220">
    <property type="entry name" value="SENSOR HISTIDINE KINASE YPDA"/>
    <property type="match status" value="1"/>
</dbReference>
<dbReference type="Pfam" id="PF02518">
    <property type="entry name" value="HATPase_c"/>
    <property type="match status" value="1"/>
</dbReference>
<keyword evidence="5" id="KW-1185">Reference proteome</keyword>
<reference evidence="4 5" key="1">
    <citation type="submission" date="2023-07" db="EMBL/GenBank/DDBJ databases">
        <title>Genomic Encyclopedia of Type Strains, Phase IV (KMG-IV): sequencing the most valuable type-strain genomes for metagenomic binning, comparative biology and taxonomic classification.</title>
        <authorList>
            <person name="Goeker M."/>
        </authorList>
    </citation>
    <scope>NUCLEOTIDE SEQUENCE [LARGE SCALE GENOMIC DNA]</scope>
    <source>
        <strain evidence="4 5">DSM 12396</strain>
    </source>
</reference>
<evidence type="ECO:0000259" key="2">
    <source>
        <dbReference type="Pfam" id="PF06580"/>
    </source>
</evidence>
<evidence type="ECO:0000259" key="1">
    <source>
        <dbReference type="Pfam" id="PF02518"/>
    </source>
</evidence>
<evidence type="ECO:0000313" key="5">
    <source>
        <dbReference type="Proteomes" id="UP001225644"/>
    </source>
</evidence>
<dbReference type="InterPro" id="IPR010559">
    <property type="entry name" value="Sig_transdc_His_kin_internal"/>
</dbReference>
<accession>A0ABU0B694</accession>
<dbReference type="InterPro" id="IPR050640">
    <property type="entry name" value="Bact_2-comp_sensor_kinase"/>
</dbReference>